<sequence>MRTFVALMRGINVGSARKLPMADLRVLCLALGMERPQTYIQSGNLIVDAEGGADDARSLLEKGLTAQAGFAVDVIVREAAGWERYVAADPFAGNAEVPAKMVHLYLSRDAVDPGAADILARRAQSGERVRLAGGALWIDYGAAGVHGSKLSPSLIDKACGSPTTGRNRNTVLKIREMIAARS</sequence>
<dbReference type="PIRSF" id="PIRSF008502">
    <property type="entry name" value="UCP008502"/>
    <property type="match status" value="1"/>
</dbReference>
<protein>
    <submittedName>
        <fullName evidence="1">DUF1697 domain-containing protein</fullName>
    </submittedName>
</protein>
<dbReference type="Gene3D" id="3.30.70.1280">
    <property type="entry name" value="SP0830-like domains"/>
    <property type="match status" value="1"/>
</dbReference>
<dbReference type="PANTHER" id="PTHR36439:SF1">
    <property type="entry name" value="DUF1697 DOMAIN-CONTAINING PROTEIN"/>
    <property type="match status" value="1"/>
</dbReference>
<dbReference type="Proteomes" id="UP001521209">
    <property type="component" value="Unassembled WGS sequence"/>
</dbReference>
<gene>
    <name evidence="1" type="ORF">L2A60_15800</name>
</gene>
<dbReference type="EMBL" id="JAKGBZ010000040">
    <property type="protein sequence ID" value="MCF3948138.1"/>
    <property type="molecule type" value="Genomic_DNA"/>
</dbReference>
<dbReference type="InterPro" id="IPR012545">
    <property type="entry name" value="DUF1697"/>
</dbReference>
<proteinExistence type="predicted"/>
<keyword evidence="2" id="KW-1185">Reference proteome</keyword>
<evidence type="ECO:0000313" key="1">
    <source>
        <dbReference type="EMBL" id="MCF3948138.1"/>
    </source>
</evidence>
<reference evidence="1 2" key="1">
    <citation type="submission" date="2022-01" db="EMBL/GenBank/DDBJ databases">
        <authorList>
            <person name="Won M."/>
            <person name="Kim S.-J."/>
            <person name="Kwon S.-W."/>
        </authorList>
    </citation>
    <scope>NUCLEOTIDE SEQUENCE [LARGE SCALE GENOMIC DNA]</scope>
    <source>
        <strain evidence="1 2">KCTC 23505</strain>
    </source>
</reference>
<dbReference type="Pfam" id="PF08002">
    <property type="entry name" value="DUF1697"/>
    <property type="match status" value="1"/>
</dbReference>
<name>A0ABS9E1A3_9PROT</name>
<dbReference type="RefSeq" id="WP_235705421.1">
    <property type="nucleotide sequence ID" value="NZ_JAKGBZ010000040.1"/>
</dbReference>
<organism evidence="1 2">
    <name type="scientific">Acidiphilium iwatense</name>
    <dbReference type="NCBI Taxonomy" id="768198"/>
    <lineage>
        <taxon>Bacteria</taxon>
        <taxon>Pseudomonadati</taxon>
        <taxon>Pseudomonadota</taxon>
        <taxon>Alphaproteobacteria</taxon>
        <taxon>Acetobacterales</taxon>
        <taxon>Acidocellaceae</taxon>
        <taxon>Acidiphilium</taxon>
    </lineage>
</organism>
<accession>A0ABS9E1A3</accession>
<dbReference type="PANTHER" id="PTHR36439">
    <property type="entry name" value="BLL4334 PROTEIN"/>
    <property type="match status" value="1"/>
</dbReference>
<comment type="caution">
    <text evidence="1">The sequence shown here is derived from an EMBL/GenBank/DDBJ whole genome shotgun (WGS) entry which is preliminary data.</text>
</comment>
<dbReference type="SUPFAM" id="SSF160379">
    <property type="entry name" value="SP0830-like"/>
    <property type="match status" value="1"/>
</dbReference>
<evidence type="ECO:0000313" key="2">
    <source>
        <dbReference type="Proteomes" id="UP001521209"/>
    </source>
</evidence>